<keyword evidence="1" id="KW-0812">Transmembrane</keyword>
<reference evidence="3" key="1">
    <citation type="journal article" date="2017" name="Genome Biol.">
        <title>Comparative genomics reveals high biological diversity and specific adaptations in the industrially and medically important fungal genus Aspergillus.</title>
        <authorList>
            <person name="de Vries R.P."/>
            <person name="Riley R."/>
            <person name="Wiebenga A."/>
            <person name="Aguilar-Osorio G."/>
            <person name="Amillis S."/>
            <person name="Uchima C.A."/>
            <person name="Anderluh G."/>
            <person name="Asadollahi M."/>
            <person name="Askin M."/>
            <person name="Barry K."/>
            <person name="Battaglia E."/>
            <person name="Bayram O."/>
            <person name="Benocci T."/>
            <person name="Braus-Stromeyer S.A."/>
            <person name="Caldana C."/>
            <person name="Canovas D."/>
            <person name="Cerqueira G.C."/>
            <person name="Chen F."/>
            <person name="Chen W."/>
            <person name="Choi C."/>
            <person name="Clum A."/>
            <person name="Dos Santos R.A."/>
            <person name="Damasio A.R."/>
            <person name="Diallinas G."/>
            <person name="Emri T."/>
            <person name="Fekete E."/>
            <person name="Flipphi M."/>
            <person name="Freyberg S."/>
            <person name="Gallo A."/>
            <person name="Gournas C."/>
            <person name="Habgood R."/>
            <person name="Hainaut M."/>
            <person name="Harispe M.L."/>
            <person name="Henrissat B."/>
            <person name="Hilden K.S."/>
            <person name="Hope R."/>
            <person name="Hossain A."/>
            <person name="Karabika E."/>
            <person name="Karaffa L."/>
            <person name="Karanyi Z."/>
            <person name="Krasevec N."/>
            <person name="Kuo A."/>
            <person name="Kusch H."/>
            <person name="LaButti K."/>
            <person name="Lagendijk E.L."/>
            <person name="Lapidus A."/>
            <person name="Levasseur A."/>
            <person name="Lindquist E."/>
            <person name="Lipzen A."/>
            <person name="Logrieco A.F."/>
            <person name="MacCabe A."/>
            <person name="Maekelae M.R."/>
            <person name="Malavazi I."/>
            <person name="Melin P."/>
            <person name="Meyer V."/>
            <person name="Mielnichuk N."/>
            <person name="Miskei M."/>
            <person name="Molnar A.P."/>
            <person name="Mule G."/>
            <person name="Ngan C.Y."/>
            <person name="Orejas M."/>
            <person name="Orosz E."/>
            <person name="Ouedraogo J.P."/>
            <person name="Overkamp K.M."/>
            <person name="Park H.-S."/>
            <person name="Perrone G."/>
            <person name="Piumi F."/>
            <person name="Punt P.J."/>
            <person name="Ram A.F."/>
            <person name="Ramon A."/>
            <person name="Rauscher S."/>
            <person name="Record E."/>
            <person name="Riano-Pachon D.M."/>
            <person name="Robert V."/>
            <person name="Roehrig J."/>
            <person name="Ruller R."/>
            <person name="Salamov A."/>
            <person name="Salih N.S."/>
            <person name="Samson R.A."/>
            <person name="Sandor E."/>
            <person name="Sanguinetti M."/>
            <person name="Schuetze T."/>
            <person name="Sepcic K."/>
            <person name="Shelest E."/>
            <person name="Sherlock G."/>
            <person name="Sophianopoulou V."/>
            <person name="Squina F.M."/>
            <person name="Sun H."/>
            <person name="Susca A."/>
            <person name="Todd R.B."/>
            <person name="Tsang A."/>
            <person name="Unkles S.E."/>
            <person name="van de Wiele N."/>
            <person name="van Rossen-Uffink D."/>
            <person name="Oliveira J.V."/>
            <person name="Vesth T.C."/>
            <person name="Visser J."/>
            <person name="Yu J.-H."/>
            <person name="Zhou M."/>
            <person name="Andersen M.R."/>
            <person name="Archer D.B."/>
            <person name="Baker S.E."/>
            <person name="Benoit I."/>
            <person name="Brakhage A.A."/>
            <person name="Braus G.H."/>
            <person name="Fischer R."/>
            <person name="Frisvad J.C."/>
            <person name="Goldman G.H."/>
            <person name="Houbraken J."/>
            <person name="Oakley B."/>
            <person name="Pocsi I."/>
            <person name="Scazzocchio C."/>
            <person name="Seiboth B."/>
            <person name="vanKuyk P.A."/>
            <person name="Wortman J."/>
            <person name="Dyer P.S."/>
            <person name="Grigoriev I.V."/>
        </authorList>
    </citation>
    <scope>NUCLEOTIDE SEQUENCE [LARGE SCALE GENOMIC DNA]</scope>
    <source>
        <strain evidence="3">CBS 516.65</strain>
    </source>
</reference>
<sequence>MTIPTTPKTTFTVSVEPVVLAPMELPLPSSPLTTLSRLVTWSRSLLRLSSRLNPVSLRWFATVAAAVVAMAVVTAVGVVAVVVAAVVVVVVVAAVVIVSLPPTLRRLLVTVVGKAIMMPSSVIELVSHCHLGIILPLYCSPDFHSVTRRGRRSSMSR</sequence>
<feature type="transmembrane region" description="Helical" evidence="1">
    <location>
        <begin position="55"/>
        <end position="73"/>
    </location>
</feature>
<keyword evidence="3" id="KW-1185">Reference proteome</keyword>
<dbReference type="VEuPathDB" id="FungiDB:ASPGLDRAFT_538626"/>
<proteinExistence type="predicted"/>
<accession>A0A1L9VES8</accession>
<dbReference type="Proteomes" id="UP000184300">
    <property type="component" value="Unassembled WGS sequence"/>
</dbReference>
<evidence type="ECO:0000313" key="2">
    <source>
        <dbReference type="EMBL" id="OJJ82420.1"/>
    </source>
</evidence>
<dbReference type="GeneID" id="34464308"/>
<protein>
    <submittedName>
        <fullName evidence="2">Uncharacterized protein</fullName>
    </submittedName>
</protein>
<feature type="transmembrane region" description="Helical" evidence="1">
    <location>
        <begin position="79"/>
        <end position="100"/>
    </location>
</feature>
<name>A0A1L9VES8_ASPGL</name>
<gene>
    <name evidence="2" type="ORF">ASPGLDRAFT_538626</name>
</gene>
<dbReference type="AlphaFoldDB" id="A0A1L9VES8"/>
<dbReference type="EMBL" id="KV878902">
    <property type="protein sequence ID" value="OJJ82420.1"/>
    <property type="molecule type" value="Genomic_DNA"/>
</dbReference>
<organism evidence="2 3">
    <name type="scientific">Aspergillus glaucus CBS 516.65</name>
    <dbReference type="NCBI Taxonomy" id="1160497"/>
    <lineage>
        <taxon>Eukaryota</taxon>
        <taxon>Fungi</taxon>
        <taxon>Dikarya</taxon>
        <taxon>Ascomycota</taxon>
        <taxon>Pezizomycotina</taxon>
        <taxon>Eurotiomycetes</taxon>
        <taxon>Eurotiomycetidae</taxon>
        <taxon>Eurotiales</taxon>
        <taxon>Aspergillaceae</taxon>
        <taxon>Aspergillus</taxon>
        <taxon>Aspergillus subgen. Aspergillus</taxon>
    </lineage>
</organism>
<dbReference type="RefSeq" id="XP_022399118.1">
    <property type="nucleotide sequence ID" value="XM_022548047.1"/>
</dbReference>
<keyword evidence="1" id="KW-0472">Membrane</keyword>
<evidence type="ECO:0000313" key="3">
    <source>
        <dbReference type="Proteomes" id="UP000184300"/>
    </source>
</evidence>
<keyword evidence="1" id="KW-1133">Transmembrane helix</keyword>
<evidence type="ECO:0000256" key="1">
    <source>
        <dbReference type="SAM" id="Phobius"/>
    </source>
</evidence>